<dbReference type="InterPro" id="IPR036224">
    <property type="entry name" value="GINS_bundle-like_dom_sf"/>
</dbReference>
<evidence type="ECO:0000256" key="4">
    <source>
        <dbReference type="ARBA" id="ARBA00022705"/>
    </source>
</evidence>
<organism evidence="9 10">
    <name type="scientific">Basidiobolus ranarum</name>
    <dbReference type="NCBI Taxonomy" id="34480"/>
    <lineage>
        <taxon>Eukaryota</taxon>
        <taxon>Fungi</taxon>
        <taxon>Fungi incertae sedis</taxon>
        <taxon>Zoopagomycota</taxon>
        <taxon>Entomophthoromycotina</taxon>
        <taxon>Basidiobolomycetes</taxon>
        <taxon>Basidiobolales</taxon>
        <taxon>Basidiobolaceae</taxon>
        <taxon>Basidiobolus</taxon>
    </lineage>
</organism>
<comment type="function">
    <text evidence="6">The GINS complex plays an essential role in the initiation of DNA replication.</text>
</comment>
<dbReference type="InterPro" id="IPR008591">
    <property type="entry name" value="GINS_Sld5"/>
</dbReference>
<gene>
    <name evidence="9" type="primary">SLD5</name>
    <name evidence="9" type="ORF">K7432_007929</name>
</gene>
<dbReference type="EMBL" id="JASJQH010007291">
    <property type="protein sequence ID" value="KAK9711294.1"/>
    <property type="molecule type" value="Genomic_DNA"/>
</dbReference>
<evidence type="ECO:0000259" key="8">
    <source>
        <dbReference type="Pfam" id="PF16922"/>
    </source>
</evidence>
<evidence type="ECO:0000256" key="2">
    <source>
        <dbReference type="ARBA" id="ARBA00008187"/>
    </source>
</evidence>
<dbReference type="InterPro" id="IPR021151">
    <property type="entry name" value="GINS_A"/>
</dbReference>
<evidence type="ECO:0000256" key="6">
    <source>
        <dbReference type="PIRNR" id="PIRNR007764"/>
    </source>
</evidence>
<sequence length="224" mass="26017">MTSPEPDISSLLAETQEFTEETDNPDLHVLTQAWLNEKSAPELLPFQGIIVEDLIELLESQASIANELSTQNVNNAFIAMLYQTEMERVKYLIRSYLRTRLSKIEKDIFYIMKNEEYAGRLSDAELRYAQMYHDLLESHFRKSCLDSLPAWMQRLDDRTSDLNRTSNMINPPDLERAVFCRVKENIGEFQLSENASVVLDVNNIFILRYCTIQNLLAEQKVELI</sequence>
<accession>A0ABR2VZK8</accession>
<evidence type="ECO:0000259" key="7">
    <source>
        <dbReference type="Pfam" id="PF05916"/>
    </source>
</evidence>
<protein>
    <recommendedName>
        <fullName evidence="3 6">DNA replication complex GINS protein SLD5</fullName>
    </recommendedName>
</protein>
<dbReference type="SUPFAM" id="SSF160059">
    <property type="entry name" value="PriA/YqbF domain"/>
    <property type="match status" value="1"/>
</dbReference>
<comment type="similarity">
    <text evidence="2 6">Belongs to the GINS4/SLD5 family.</text>
</comment>
<name>A0ABR2VZK8_9FUNG</name>
<reference evidence="9 10" key="1">
    <citation type="submission" date="2023-04" db="EMBL/GenBank/DDBJ databases">
        <title>Genome of Basidiobolus ranarum AG-B5.</title>
        <authorList>
            <person name="Stajich J.E."/>
            <person name="Carter-House D."/>
            <person name="Gryganskyi A."/>
        </authorList>
    </citation>
    <scope>NUCLEOTIDE SEQUENCE [LARGE SCALE GENOMIC DNA]</scope>
    <source>
        <strain evidence="9 10">AG-B5</strain>
    </source>
</reference>
<evidence type="ECO:0000313" key="10">
    <source>
        <dbReference type="Proteomes" id="UP001479436"/>
    </source>
</evidence>
<proteinExistence type="inferred from homology"/>
<comment type="caution">
    <text evidence="9">The sequence shown here is derived from an EMBL/GenBank/DDBJ whole genome shotgun (WGS) entry which is preliminary data.</text>
</comment>
<dbReference type="Pfam" id="PF05916">
    <property type="entry name" value="Sld5"/>
    <property type="match status" value="1"/>
</dbReference>
<dbReference type="InterPro" id="IPR031633">
    <property type="entry name" value="SLD5_C"/>
</dbReference>
<evidence type="ECO:0000256" key="3">
    <source>
        <dbReference type="ARBA" id="ARBA00014804"/>
    </source>
</evidence>
<dbReference type="Proteomes" id="UP001479436">
    <property type="component" value="Unassembled WGS sequence"/>
</dbReference>
<comment type="subcellular location">
    <subcellularLocation>
        <location evidence="1 6">Nucleus</location>
    </subcellularLocation>
</comment>
<dbReference type="Gene3D" id="3.40.5.60">
    <property type="match status" value="1"/>
</dbReference>
<dbReference type="Gene3D" id="1.20.58.1030">
    <property type="match status" value="1"/>
</dbReference>
<dbReference type="CDD" id="cd11711">
    <property type="entry name" value="GINS_A_Sld5"/>
    <property type="match status" value="1"/>
</dbReference>
<evidence type="ECO:0000256" key="5">
    <source>
        <dbReference type="ARBA" id="ARBA00023242"/>
    </source>
</evidence>
<evidence type="ECO:0000313" key="9">
    <source>
        <dbReference type="EMBL" id="KAK9711294.1"/>
    </source>
</evidence>
<feature type="domain" description="GINS subunit" evidence="7">
    <location>
        <begin position="74"/>
        <end position="142"/>
    </location>
</feature>
<keyword evidence="5 6" id="KW-0539">Nucleus</keyword>
<dbReference type="PIRSF" id="PIRSF007764">
    <property type="entry name" value="Sld5"/>
    <property type="match status" value="1"/>
</dbReference>
<keyword evidence="10" id="KW-1185">Reference proteome</keyword>
<dbReference type="PANTHER" id="PTHR21206:SF0">
    <property type="entry name" value="DNA REPLICATION COMPLEX GINS PROTEIN SLD5"/>
    <property type="match status" value="1"/>
</dbReference>
<feature type="domain" description="DNA replication complex GINS protein SLD5 C-terminal" evidence="8">
    <location>
        <begin position="172"/>
        <end position="224"/>
    </location>
</feature>
<keyword evidence="4 6" id="KW-0235">DNA replication</keyword>
<dbReference type="Pfam" id="PF16922">
    <property type="entry name" value="SLD5_C"/>
    <property type="match status" value="1"/>
</dbReference>
<dbReference type="PANTHER" id="PTHR21206">
    <property type="entry name" value="SLD5 PROTEIN"/>
    <property type="match status" value="1"/>
</dbReference>
<dbReference type="SUPFAM" id="SSF158573">
    <property type="entry name" value="GINS helical bundle-like"/>
    <property type="match status" value="1"/>
</dbReference>
<evidence type="ECO:0000256" key="1">
    <source>
        <dbReference type="ARBA" id="ARBA00004123"/>
    </source>
</evidence>
<dbReference type="InterPro" id="IPR038749">
    <property type="entry name" value="Sld5_GINS_A"/>
</dbReference>
<dbReference type="CDD" id="cd21692">
    <property type="entry name" value="GINS_B_Sld5"/>
    <property type="match status" value="1"/>
</dbReference>